<comment type="caution">
    <text evidence="2">The sequence shown here is derived from an EMBL/GenBank/DDBJ whole genome shotgun (WGS) entry which is preliminary data.</text>
</comment>
<protein>
    <recommendedName>
        <fullName evidence="1">C2 domain-containing protein</fullName>
    </recommendedName>
</protein>
<dbReference type="GO" id="GO:0005886">
    <property type="term" value="C:plasma membrane"/>
    <property type="evidence" value="ECO:0007669"/>
    <property type="project" value="TreeGrafter"/>
</dbReference>
<keyword evidence="3" id="KW-1185">Reference proteome</keyword>
<reference evidence="2" key="1">
    <citation type="journal article" date="2023" name="bioRxiv">
        <title>Improved chromosome-level genome assembly for marigold (Tagetes erecta).</title>
        <authorList>
            <person name="Jiang F."/>
            <person name="Yuan L."/>
            <person name="Wang S."/>
            <person name="Wang H."/>
            <person name="Xu D."/>
            <person name="Wang A."/>
            <person name="Fan W."/>
        </authorList>
    </citation>
    <scope>NUCLEOTIDE SEQUENCE</scope>
    <source>
        <strain evidence="2">WSJ</strain>
        <tissue evidence="2">Leaf</tissue>
    </source>
</reference>
<dbReference type="CDD" id="cd00030">
    <property type="entry name" value="C2"/>
    <property type="match status" value="1"/>
</dbReference>
<dbReference type="Pfam" id="PF00168">
    <property type="entry name" value="C2"/>
    <property type="match status" value="1"/>
</dbReference>
<dbReference type="GO" id="GO:0009506">
    <property type="term" value="C:plasmodesma"/>
    <property type="evidence" value="ECO:0007669"/>
    <property type="project" value="TreeGrafter"/>
</dbReference>
<dbReference type="InterPro" id="IPR035892">
    <property type="entry name" value="C2_domain_sf"/>
</dbReference>
<evidence type="ECO:0000259" key="1">
    <source>
        <dbReference type="Pfam" id="PF00168"/>
    </source>
</evidence>
<dbReference type="Gene3D" id="1.10.510.10">
    <property type="entry name" value="Transferase(Phosphotransferase) domain 1"/>
    <property type="match status" value="1"/>
</dbReference>
<dbReference type="EMBL" id="JAUHHV010000005">
    <property type="protein sequence ID" value="KAK1425816.1"/>
    <property type="molecule type" value="Genomic_DNA"/>
</dbReference>
<name>A0AAD8KRE8_TARER</name>
<dbReference type="SUPFAM" id="SSF49562">
    <property type="entry name" value="C2 domain (Calcium/lipid-binding domain, CaLB)"/>
    <property type="match status" value="1"/>
</dbReference>
<organism evidence="2 3">
    <name type="scientific">Tagetes erecta</name>
    <name type="common">African marigold</name>
    <dbReference type="NCBI Taxonomy" id="13708"/>
    <lineage>
        <taxon>Eukaryota</taxon>
        <taxon>Viridiplantae</taxon>
        <taxon>Streptophyta</taxon>
        <taxon>Embryophyta</taxon>
        <taxon>Tracheophyta</taxon>
        <taxon>Spermatophyta</taxon>
        <taxon>Magnoliopsida</taxon>
        <taxon>eudicotyledons</taxon>
        <taxon>Gunneridae</taxon>
        <taxon>Pentapetalae</taxon>
        <taxon>asterids</taxon>
        <taxon>campanulids</taxon>
        <taxon>Asterales</taxon>
        <taxon>Asteraceae</taxon>
        <taxon>Asteroideae</taxon>
        <taxon>Heliantheae alliance</taxon>
        <taxon>Tageteae</taxon>
        <taxon>Tagetes</taxon>
    </lineage>
</organism>
<sequence length="210" mass="23992">MKKKMRPGLGIVFVLLFDKSNELGSKEASLHLENVIKYGKSEPQVGLCIDYNNVNHLPLTRLARQSYEEDTINEIIYDNIKDEINPDSLQAFATIAYQCLKLDHEERPLMSDVVAALETAFRHQEGIDEHVYDGGTLVVTIHEGNNLKMRKPYVNLSIGYDIRRTTTWMKGHDPIWKETFKFTLEKPAKATLQLAVLSESKIDASLWKSQ</sequence>
<accession>A0AAD8KRE8</accession>
<dbReference type="PANTHER" id="PTHR27003">
    <property type="entry name" value="OS07G0166700 PROTEIN"/>
    <property type="match status" value="1"/>
</dbReference>
<proteinExistence type="predicted"/>
<dbReference type="Proteomes" id="UP001229421">
    <property type="component" value="Unassembled WGS sequence"/>
</dbReference>
<gene>
    <name evidence="2" type="ORF">QVD17_21177</name>
</gene>
<dbReference type="InterPro" id="IPR045272">
    <property type="entry name" value="ANXUR1/2-like"/>
</dbReference>
<evidence type="ECO:0000313" key="3">
    <source>
        <dbReference type="Proteomes" id="UP001229421"/>
    </source>
</evidence>
<dbReference type="PANTHER" id="PTHR27003:SF359">
    <property type="entry name" value="SERINE_THREONINE-PROTEIN KINASE UNC-51-RELATED"/>
    <property type="match status" value="1"/>
</dbReference>
<dbReference type="Gene3D" id="2.60.40.150">
    <property type="entry name" value="C2 domain"/>
    <property type="match status" value="1"/>
</dbReference>
<feature type="domain" description="C2" evidence="1">
    <location>
        <begin position="135"/>
        <end position="201"/>
    </location>
</feature>
<evidence type="ECO:0000313" key="2">
    <source>
        <dbReference type="EMBL" id="KAK1425816.1"/>
    </source>
</evidence>
<dbReference type="InterPro" id="IPR000008">
    <property type="entry name" value="C2_dom"/>
</dbReference>
<dbReference type="GO" id="GO:0004714">
    <property type="term" value="F:transmembrane receptor protein tyrosine kinase activity"/>
    <property type="evidence" value="ECO:0007669"/>
    <property type="project" value="InterPro"/>
</dbReference>
<dbReference type="AlphaFoldDB" id="A0AAD8KRE8"/>